<dbReference type="SUPFAM" id="SSF53474">
    <property type="entry name" value="alpha/beta-Hydrolases"/>
    <property type="match status" value="1"/>
</dbReference>
<reference evidence="2" key="1">
    <citation type="submission" date="2014-05" db="EMBL/GenBank/DDBJ databases">
        <title>ATOL: Assembling a taxonomically balanced genome-scale reconstruction of the evolutionary history of the Enterobacteriaceae.</title>
        <authorList>
            <person name="Plunkett G. III"/>
            <person name="Neeno-Eckwall E.C."/>
            <person name="Glasner J.D."/>
            <person name="Perna N.T."/>
        </authorList>
    </citation>
    <scope>NUCLEOTIDE SEQUENCE [LARGE SCALE GENOMIC DNA]</scope>
    <source>
        <strain evidence="2">ATCC 49490</strain>
    </source>
</reference>
<dbReference type="OrthoDB" id="1094867at2"/>
<accession>A0A085AGD6</accession>
<dbReference type="Proteomes" id="UP000028630">
    <property type="component" value="Unassembled WGS sequence"/>
</dbReference>
<sequence>MQQTDIKSNSENAAVRGLALYYRGSTTIFSCQHDPRFQYCLYVPPGFDDDKSGYRLIVAMHGTGRSMVQYRDAFAEFARYNRCVVLAPLFAVGPLGDGNAHGFKYIIEQDLRYDQLLLAMIDEVSALLEYDFGRFLLFGYSGGGHFAHRFLYIHPEKLLGVSVGAPGSVTLLDDSKAWWPGVQNFEQIFGKPLNYSALREVAVQLVVGKVDLETWEITHKPGGRYYMPGCNDAGVTRIERNTALLNSLREHGIDAVQDIVPNVGHDGMKVLEQVKDFFLRVLLAHR</sequence>
<dbReference type="InterPro" id="IPR029058">
    <property type="entry name" value="AB_hydrolase_fold"/>
</dbReference>
<dbReference type="eggNOG" id="COG1073">
    <property type="taxonomic scope" value="Bacteria"/>
</dbReference>
<dbReference type="EMBL" id="JMTB01000042">
    <property type="protein sequence ID" value="KFC09281.1"/>
    <property type="molecule type" value="Genomic_DNA"/>
</dbReference>
<comment type="caution">
    <text evidence="1">The sequence shown here is derived from an EMBL/GenBank/DDBJ whole genome shotgun (WGS) entry which is preliminary data.</text>
</comment>
<dbReference type="Gene3D" id="3.40.50.1820">
    <property type="entry name" value="alpha/beta hydrolase"/>
    <property type="match status" value="1"/>
</dbReference>
<protein>
    <recommendedName>
        <fullName evidence="3">Hydrolase</fullName>
    </recommendedName>
</protein>
<organism evidence="1 2">
    <name type="scientific">Trabulsiella guamensis ATCC 49490</name>
    <dbReference type="NCBI Taxonomy" id="1005994"/>
    <lineage>
        <taxon>Bacteria</taxon>
        <taxon>Pseudomonadati</taxon>
        <taxon>Pseudomonadota</taxon>
        <taxon>Gammaproteobacteria</taxon>
        <taxon>Enterobacterales</taxon>
        <taxon>Enterobacteriaceae</taxon>
        <taxon>Trabulsiella</taxon>
    </lineage>
</organism>
<dbReference type="AlphaFoldDB" id="A0A085AGD6"/>
<keyword evidence="2" id="KW-1185">Reference proteome</keyword>
<proteinExistence type="predicted"/>
<name>A0A085AGD6_9ENTR</name>
<evidence type="ECO:0008006" key="3">
    <source>
        <dbReference type="Google" id="ProtNLM"/>
    </source>
</evidence>
<evidence type="ECO:0000313" key="2">
    <source>
        <dbReference type="Proteomes" id="UP000028630"/>
    </source>
</evidence>
<dbReference type="RefSeq" id="WP_038154592.1">
    <property type="nucleotide sequence ID" value="NZ_JMTB01000042.1"/>
</dbReference>
<gene>
    <name evidence="1" type="ORF">GTGU_01006</name>
</gene>
<evidence type="ECO:0000313" key="1">
    <source>
        <dbReference type="EMBL" id="KFC09281.1"/>
    </source>
</evidence>